<dbReference type="InterPro" id="IPR037523">
    <property type="entry name" value="VOC_core"/>
</dbReference>
<proteinExistence type="predicted"/>
<dbReference type="PANTHER" id="PTHR21366">
    <property type="entry name" value="GLYOXALASE FAMILY PROTEIN"/>
    <property type="match status" value="1"/>
</dbReference>
<dbReference type="KEGG" id="ncb:C0V82_23890"/>
<dbReference type="InterPro" id="IPR050383">
    <property type="entry name" value="GlyoxalaseI/FosfomycinResist"/>
</dbReference>
<dbReference type="RefSeq" id="WP_102114917.1">
    <property type="nucleotide sequence ID" value="NZ_BMGN01000001.1"/>
</dbReference>
<reference evidence="1 2" key="1">
    <citation type="submission" date="2017-12" db="EMBL/GenBank/DDBJ databases">
        <title>Genomes of bacteria within cyanobacterial aggregates.</title>
        <authorList>
            <person name="Cai H."/>
        </authorList>
    </citation>
    <scope>NUCLEOTIDE SEQUENCE [LARGE SCALE GENOMIC DNA]</scope>
    <source>
        <strain evidence="1 2">TH16</strain>
        <plasmid evidence="1 2">unnamed1</plasmid>
    </source>
</reference>
<evidence type="ECO:0000313" key="1">
    <source>
        <dbReference type="EMBL" id="AUN33404.1"/>
    </source>
</evidence>
<dbReference type="OrthoDB" id="9812656at2"/>
<dbReference type="SUPFAM" id="SSF54593">
    <property type="entry name" value="Glyoxalase/Bleomycin resistance protein/Dihydroxybiphenyl dioxygenase"/>
    <property type="match status" value="1"/>
</dbReference>
<keyword evidence="2" id="KW-1185">Reference proteome</keyword>
<dbReference type="EMBL" id="CP025613">
    <property type="protein sequence ID" value="AUN33404.1"/>
    <property type="molecule type" value="Genomic_DNA"/>
</dbReference>
<dbReference type="PANTHER" id="PTHR21366:SF14">
    <property type="entry name" value="GLYOXALASE DOMAIN-CONTAINING PROTEIN 5"/>
    <property type="match status" value="1"/>
</dbReference>
<keyword evidence="1" id="KW-0614">Plasmid</keyword>
<geneLocation type="plasmid" evidence="1 2">
    <name>unnamed1</name>
</geneLocation>
<dbReference type="PROSITE" id="PS51819">
    <property type="entry name" value="VOC"/>
    <property type="match status" value="1"/>
</dbReference>
<gene>
    <name evidence="1" type="ORF">C0V82_23890</name>
</gene>
<dbReference type="InterPro" id="IPR004360">
    <property type="entry name" value="Glyas_Fos-R_dOase_dom"/>
</dbReference>
<dbReference type="InterPro" id="IPR029068">
    <property type="entry name" value="Glyas_Bleomycin-R_OHBP_Dase"/>
</dbReference>
<dbReference type="Proteomes" id="UP000234752">
    <property type="component" value="Plasmid unnamed1"/>
</dbReference>
<dbReference type="Pfam" id="PF00903">
    <property type="entry name" value="Glyoxalase"/>
    <property type="match status" value="1"/>
</dbReference>
<accession>A0A2K9NJZ3</accession>
<organism evidence="1 2">
    <name type="scientific">Niveispirillum cyanobacteriorum</name>
    <dbReference type="NCBI Taxonomy" id="1612173"/>
    <lineage>
        <taxon>Bacteria</taxon>
        <taxon>Pseudomonadati</taxon>
        <taxon>Pseudomonadota</taxon>
        <taxon>Alphaproteobacteria</taxon>
        <taxon>Rhodospirillales</taxon>
        <taxon>Azospirillaceae</taxon>
        <taxon>Niveispirillum</taxon>
    </lineage>
</organism>
<evidence type="ECO:0000313" key="2">
    <source>
        <dbReference type="Proteomes" id="UP000234752"/>
    </source>
</evidence>
<name>A0A2K9NJZ3_9PROT</name>
<dbReference type="AlphaFoldDB" id="A0A2K9NJZ3"/>
<sequence>MFRPKPLKLGHLVLKVRDIQASLAFYRDIVGLEVSDWIDGHMVFLRAGTDHHDLALLQMPPDQAARHDPATSPVEHFSYQVADMAEMEKITAFLMDRGVPIDRGYGRHGPGGNTFIVFKDPDGNNVEFYSDMIQVDEDHPHTPAIWPGKQMHTFDRWDLEKFVVPPPARIEQLKKGGGK</sequence>
<protein>
    <submittedName>
        <fullName evidence="1">Glyoxalase</fullName>
    </submittedName>
</protein>
<dbReference type="Gene3D" id="3.10.180.10">
    <property type="entry name" value="2,3-Dihydroxybiphenyl 1,2-Dioxygenase, domain 1"/>
    <property type="match status" value="1"/>
</dbReference>